<keyword evidence="1" id="KW-1133">Transmembrane helix</keyword>
<name>A0A547PBD7_9SPHN</name>
<dbReference type="RefSeq" id="WP_142787722.1">
    <property type="nucleotide sequence ID" value="NZ_VHJK01000001.1"/>
</dbReference>
<dbReference type="Pfam" id="PF03703">
    <property type="entry name" value="bPH_2"/>
    <property type="match status" value="1"/>
</dbReference>
<comment type="caution">
    <text evidence="3">The sequence shown here is derived from an EMBL/GenBank/DDBJ whole genome shotgun (WGS) entry which is preliminary data.</text>
</comment>
<dbReference type="AlphaFoldDB" id="A0A547PBD7"/>
<keyword evidence="4" id="KW-1185">Reference proteome</keyword>
<dbReference type="EMBL" id="VHJK01000001">
    <property type="protein sequence ID" value="TRD11457.1"/>
    <property type="molecule type" value="Genomic_DNA"/>
</dbReference>
<evidence type="ECO:0000313" key="3">
    <source>
        <dbReference type="EMBL" id="TRD11457.1"/>
    </source>
</evidence>
<dbReference type="PANTHER" id="PTHR34473">
    <property type="entry name" value="UPF0699 TRANSMEMBRANE PROTEIN YDBS"/>
    <property type="match status" value="1"/>
</dbReference>
<feature type="transmembrane region" description="Helical" evidence="1">
    <location>
        <begin position="46"/>
        <end position="65"/>
    </location>
</feature>
<evidence type="ECO:0000256" key="1">
    <source>
        <dbReference type="SAM" id="Phobius"/>
    </source>
</evidence>
<keyword evidence="1" id="KW-0812">Transmembrane</keyword>
<reference evidence="3 4" key="1">
    <citation type="submission" date="2019-06" db="EMBL/GenBank/DDBJ databases">
        <title>Erythrobacter insulae sp. nov., isolated from a tidal flat.</title>
        <authorList>
            <person name="Yoon J.-H."/>
        </authorList>
    </citation>
    <scope>NUCLEOTIDE SEQUENCE [LARGE SCALE GENOMIC DNA]</scope>
    <source>
        <strain evidence="3 4">JBTF-M21</strain>
    </source>
</reference>
<dbReference type="Proteomes" id="UP000316343">
    <property type="component" value="Unassembled WGS sequence"/>
</dbReference>
<feature type="transmembrane region" description="Helical" evidence="1">
    <location>
        <begin position="71"/>
        <end position="90"/>
    </location>
</feature>
<feature type="domain" description="YdbS-like PH" evidence="2">
    <location>
        <begin position="99"/>
        <end position="176"/>
    </location>
</feature>
<dbReference type="InterPro" id="IPR005182">
    <property type="entry name" value="YdbS-like_PH"/>
</dbReference>
<evidence type="ECO:0000259" key="2">
    <source>
        <dbReference type="Pfam" id="PF03703"/>
    </source>
</evidence>
<organism evidence="3 4">
    <name type="scientific">Erythrobacter insulae</name>
    <dbReference type="NCBI Taxonomy" id="2584124"/>
    <lineage>
        <taxon>Bacteria</taxon>
        <taxon>Pseudomonadati</taxon>
        <taxon>Pseudomonadota</taxon>
        <taxon>Alphaproteobacteria</taxon>
        <taxon>Sphingomonadales</taxon>
        <taxon>Erythrobacteraceae</taxon>
        <taxon>Erythrobacter/Porphyrobacter group</taxon>
        <taxon>Erythrobacter</taxon>
    </lineage>
</organism>
<protein>
    <recommendedName>
        <fullName evidence="2">YdbS-like PH domain-containing protein</fullName>
    </recommendedName>
</protein>
<keyword evidence="1" id="KW-0472">Membrane</keyword>
<dbReference type="OrthoDB" id="1750577at2"/>
<dbReference type="PANTHER" id="PTHR34473:SF3">
    <property type="entry name" value="TRANSMEMBRANE PROTEIN-RELATED"/>
    <property type="match status" value="1"/>
</dbReference>
<gene>
    <name evidence="3" type="ORF">FGU71_06020</name>
</gene>
<evidence type="ECO:0000313" key="4">
    <source>
        <dbReference type="Proteomes" id="UP000316343"/>
    </source>
</evidence>
<accession>A0A547PBD7</accession>
<sequence length="185" mass="20358">METPAAHDPFAPPAASPAARLGAEVDDETELTRLHPNFKKVLRIKATLATIPFLIAALFIEGALIDNGNSFLPVGVVIGAVLILAIVFVLRLPSRRYIARGYQISNDRLRVVRGILWRSDTVVPFGRVQHIDVDQGPLERFFDIATLTVHTAGNHNSSVNLPGLGHELATEMREEIRAHIKQESM</sequence>
<proteinExistence type="predicted"/>